<evidence type="ECO:0008006" key="4">
    <source>
        <dbReference type="Google" id="ProtNLM"/>
    </source>
</evidence>
<proteinExistence type="predicted"/>
<feature type="signal peptide" evidence="1">
    <location>
        <begin position="1"/>
        <end position="24"/>
    </location>
</feature>
<evidence type="ECO:0000313" key="3">
    <source>
        <dbReference type="Proteomes" id="UP000321110"/>
    </source>
</evidence>
<organism evidence="2 3">
    <name type="scientific">Aquipseudomonas alcaligenes</name>
    <name type="common">Pseudomonas alcaligenes</name>
    <dbReference type="NCBI Taxonomy" id="43263"/>
    <lineage>
        <taxon>Bacteria</taxon>
        <taxon>Pseudomonadati</taxon>
        <taxon>Pseudomonadota</taxon>
        <taxon>Gammaproteobacteria</taxon>
        <taxon>Pseudomonadales</taxon>
        <taxon>Pseudomonadaceae</taxon>
        <taxon>Aquipseudomonas</taxon>
    </lineage>
</organism>
<name>A0A5C7VS31_AQUAC</name>
<protein>
    <recommendedName>
        <fullName evidence="4">TrbM protein</fullName>
    </recommendedName>
</protein>
<comment type="caution">
    <text evidence="2">The sequence shown here is derived from an EMBL/GenBank/DDBJ whole genome shotgun (WGS) entry which is preliminary data.</text>
</comment>
<accession>A0A5C7VS31</accession>
<evidence type="ECO:0000313" key="2">
    <source>
        <dbReference type="EMBL" id="TXI28407.1"/>
    </source>
</evidence>
<dbReference type="AlphaFoldDB" id="A0A5C7VS31"/>
<dbReference type="InterPro" id="IPR009989">
    <property type="entry name" value="TrbM"/>
</dbReference>
<keyword evidence="1" id="KW-0732">Signal</keyword>
<dbReference type="Pfam" id="PF07424">
    <property type="entry name" value="TrbM"/>
    <property type="match status" value="1"/>
</dbReference>
<dbReference type="Proteomes" id="UP000321110">
    <property type="component" value="Unassembled WGS sequence"/>
</dbReference>
<feature type="chain" id="PRO_5022811799" description="TrbM protein" evidence="1">
    <location>
        <begin position="25"/>
        <end position="101"/>
    </location>
</feature>
<sequence length="101" mass="11059">MKLNKLLTSIWLGTLLVASVPAHAKDPCKTVLCMWGKLKGAGTVDNCDSAVSDYFDIIKKKKGKIRWSATADARQDFLDSCPAADSDKTKQINNKFGKLRG</sequence>
<reference evidence="2 3" key="1">
    <citation type="submission" date="2018-09" db="EMBL/GenBank/DDBJ databases">
        <title>Metagenome Assembled Genomes from an Advanced Water Purification Facility.</title>
        <authorList>
            <person name="Stamps B.W."/>
            <person name="Spear J.R."/>
        </authorList>
    </citation>
    <scope>NUCLEOTIDE SEQUENCE [LARGE SCALE GENOMIC DNA]</scope>
    <source>
        <strain evidence="2">Bin_52_1</strain>
    </source>
</reference>
<dbReference type="EMBL" id="SSFO01000276">
    <property type="protein sequence ID" value="TXI28407.1"/>
    <property type="molecule type" value="Genomic_DNA"/>
</dbReference>
<gene>
    <name evidence="2" type="ORF">E6Q69_16410</name>
</gene>
<evidence type="ECO:0000256" key="1">
    <source>
        <dbReference type="SAM" id="SignalP"/>
    </source>
</evidence>